<dbReference type="InterPro" id="IPR029060">
    <property type="entry name" value="PIN-like_dom_sf"/>
</dbReference>
<dbReference type="Gene3D" id="3.40.50.1010">
    <property type="entry name" value="5'-nuclease"/>
    <property type="match status" value="1"/>
</dbReference>
<sequence length="379" mass="42302">MIPSFDDFATPLSEVAPLSELDGAVVAIEASHYLGRLLMNPSSKEPLLAALGGLPFTMRTTVQNEIAAFRDANIKPIFVFDGLDVSKTKAVFQQADEAVRANTTAWSLYNQHQAENAVTAFGESCAVTAESFYRYFQLLLQELGVEFQIAPYSALAQLAYLEQRGTDFVDAVSGSHELLLFDVDKVITRLDPQQGDFMWLTRRACLEGLGNVPSDVFVDACMLSGSAFLPTLPQLEANNSRKPTKIKAALDLMNSFGRSGINVCLHYQDDPQFRQMDYLDRYRRSRLAVKHHAILTKDGKIELFDQTSAPGDSHEFIGQRLPDEVYFYMSKGLVGPRVLNWRTIGEIAQGPPLDNGDSNDYQRFVRSQIIPLRFLRVGM</sequence>
<dbReference type="AlphaFoldDB" id="A0A6A6HM29"/>
<dbReference type="CDD" id="cd09902">
    <property type="entry name" value="H3TH_MKT1"/>
    <property type="match status" value="1"/>
</dbReference>
<gene>
    <name evidence="3" type="ORF">EV356DRAFT_221940</name>
</gene>
<evidence type="ECO:0000259" key="2">
    <source>
        <dbReference type="Pfam" id="PF12247"/>
    </source>
</evidence>
<feature type="domain" description="XPG N-terminal" evidence="1">
    <location>
        <begin position="17"/>
        <end position="87"/>
    </location>
</feature>
<evidence type="ECO:0000259" key="1">
    <source>
        <dbReference type="Pfam" id="PF00752"/>
    </source>
</evidence>
<dbReference type="OrthoDB" id="17262at2759"/>
<dbReference type="SUPFAM" id="SSF88723">
    <property type="entry name" value="PIN domain-like"/>
    <property type="match status" value="1"/>
</dbReference>
<dbReference type="GO" id="GO:0004518">
    <property type="term" value="F:nuclease activity"/>
    <property type="evidence" value="ECO:0007669"/>
    <property type="project" value="InterPro"/>
</dbReference>
<name>A0A6A6HM29_VIRVR</name>
<keyword evidence="4" id="KW-1185">Reference proteome</keyword>
<dbReference type="Pfam" id="PF00752">
    <property type="entry name" value="XPG_N"/>
    <property type="match status" value="1"/>
</dbReference>
<reference evidence="3" key="1">
    <citation type="journal article" date="2020" name="Stud. Mycol.">
        <title>101 Dothideomycetes genomes: a test case for predicting lifestyles and emergence of pathogens.</title>
        <authorList>
            <person name="Haridas S."/>
            <person name="Albert R."/>
            <person name="Binder M."/>
            <person name="Bloem J."/>
            <person name="Labutti K."/>
            <person name="Salamov A."/>
            <person name="Andreopoulos B."/>
            <person name="Baker S."/>
            <person name="Barry K."/>
            <person name="Bills G."/>
            <person name="Bluhm B."/>
            <person name="Cannon C."/>
            <person name="Castanera R."/>
            <person name="Culley D."/>
            <person name="Daum C."/>
            <person name="Ezra D."/>
            <person name="Gonzalez J."/>
            <person name="Henrissat B."/>
            <person name="Kuo A."/>
            <person name="Liang C."/>
            <person name="Lipzen A."/>
            <person name="Lutzoni F."/>
            <person name="Magnuson J."/>
            <person name="Mondo S."/>
            <person name="Nolan M."/>
            <person name="Ohm R."/>
            <person name="Pangilinan J."/>
            <person name="Park H.-J."/>
            <person name="Ramirez L."/>
            <person name="Alfaro M."/>
            <person name="Sun H."/>
            <person name="Tritt A."/>
            <person name="Yoshinaga Y."/>
            <person name="Zwiers L.-H."/>
            <person name="Turgeon B."/>
            <person name="Goodwin S."/>
            <person name="Spatafora J."/>
            <person name="Crous P."/>
            <person name="Grigoriev I."/>
        </authorList>
    </citation>
    <scope>NUCLEOTIDE SEQUENCE</scope>
    <source>
        <strain evidence="3">Tuck. ex Michener</strain>
    </source>
</reference>
<dbReference type="InterPro" id="IPR006084">
    <property type="entry name" value="XPG/Rad2"/>
</dbReference>
<dbReference type="EMBL" id="ML991774">
    <property type="protein sequence ID" value="KAF2238858.1"/>
    <property type="molecule type" value="Genomic_DNA"/>
</dbReference>
<dbReference type="GO" id="GO:0003730">
    <property type="term" value="F:mRNA 3'-UTR binding"/>
    <property type="evidence" value="ECO:0007669"/>
    <property type="project" value="TreeGrafter"/>
</dbReference>
<proteinExistence type="predicted"/>
<accession>A0A6A6HM29</accession>
<dbReference type="Proteomes" id="UP000800092">
    <property type="component" value="Unassembled WGS sequence"/>
</dbReference>
<evidence type="ECO:0000313" key="4">
    <source>
        <dbReference type="Proteomes" id="UP000800092"/>
    </source>
</evidence>
<dbReference type="CDD" id="cd09858">
    <property type="entry name" value="PIN_MKT1"/>
    <property type="match status" value="1"/>
</dbReference>
<dbReference type="PANTHER" id="PTHR11081:SF32">
    <property type="entry name" value="POST-TRANSCRIPTIONAL REGULATOR MKT1"/>
    <property type="match status" value="1"/>
</dbReference>
<dbReference type="InterPro" id="IPR006085">
    <property type="entry name" value="XPG_DNA_repair_N"/>
</dbReference>
<evidence type="ECO:0000313" key="3">
    <source>
        <dbReference type="EMBL" id="KAF2238858.1"/>
    </source>
</evidence>
<dbReference type="InterPro" id="IPR022040">
    <property type="entry name" value="MKT1_N"/>
</dbReference>
<dbReference type="Pfam" id="PF12247">
    <property type="entry name" value="MKT1_N"/>
    <property type="match status" value="1"/>
</dbReference>
<dbReference type="PANTHER" id="PTHR11081">
    <property type="entry name" value="FLAP ENDONUCLEASE FAMILY MEMBER"/>
    <property type="match status" value="1"/>
</dbReference>
<dbReference type="InterPro" id="IPR037314">
    <property type="entry name" value="MKT1_H3TH"/>
</dbReference>
<feature type="domain" description="Post-transcriptional regulator MKT1 N-terminal" evidence="2">
    <location>
        <begin position="310"/>
        <end position="373"/>
    </location>
</feature>
<protein>
    <submittedName>
        <fullName evidence="3">PIN domain-like protein</fullName>
    </submittedName>
</protein>
<dbReference type="PRINTS" id="PR00853">
    <property type="entry name" value="XPGRADSUPER"/>
</dbReference>
<organism evidence="3 4">
    <name type="scientific">Viridothelium virens</name>
    <name type="common">Speckled blister lichen</name>
    <name type="synonym">Trypethelium virens</name>
    <dbReference type="NCBI Taxonomy" id="1048519"/>
    <lineage>
        <taxon>Eukaryota</taxon>
        <taxon>Fungi</taxon>
        <taxon>Dikarya</taxon>
        <taxon>Ascomycota</taxon>
        <taxon>Pezizomycotina</taxon>
        <taxon>Dothideomycetes</taxon>
        <taxon>Dothideomycetes incertae sedis</taxon>
        <taxon>Trypetheliales</taxon>
        <taxon>Trypetheliaceae</taxon>
        <taxon>Viridothelium</taxon>
    </lineage>
</organism>